<dbReference type="InterPro" id="IPR013149">
    <property type="entry name" value="ADH-like_C"/>
</dbReference>
<dbReference type="Gene3D" id="3.90.180.10">
    <property type="entry name" value="Medium-chain alcohol dehydrogenases, catalytic domain"/>
    <property type="match status" value="1"/>
</dbReference>
<evidence type="ECO:0000256" key="2">
    <source>
        <dbReference type="ARBA" id="ARBA00023002"/>
    </source>
</evidence>
<feature type="domain" description="Enoyl reductase (ER)" evidence="3">
    <location>
        <begin position="10"/>
        <end position="321"/>
    </location>
</feature>
<dbReference type="PANTHER" id="PTHR48106:SF18">
    <property type="entry name" value="QUINONE OXIDOREDUCTASE PIG3"/>
    <property type="match status" value="1"/>
</dbReference>
<dbReference type="SMART" id="SM00829">
    <property type="entry name" value="PKS_ER"/>
    <property type="match status" value="1"/>
</dbReference>
<protein>
    <submittedName>
        <fullName evidence="4">NAD(P)H-quinone oxidoreductase</fullName>
    </submittedName>
</protein>
<dbReference type="InterPro" id="IPR013154">
    <property type="entry name" value="ADH-like_N"/>
</dbReference>
<dbReference type="InterPro" id="IPR020843">
    <property type="entry name" value="ER"/>
</dbReference>
<dbReference type="Pfam" id="PF08240">
    <property type="entry name" value="ADH_N"/>
    <property type="match status" value="1"/>
</dbReference>
<accession>A0ABT3A5T9</accession>
<dbReference type="RefSeq" id="WP_263711216.1">
    <property type="nucleotide sequence ID" value="NZ_JAOWKX010000002.1"/>
</dbReference>
<organism evidence="4 5">
    <name type="scientific">Fluctibacter corallii</name>
    <dbReference type="NCBI Taxonomy" id="2984329"/>
    <lineage>
        <taxon>Bacteria</taxon>
        <taxon>Pseudomonadati</taxon>
        <taxon>Pseudomonadota</taxon>
        <taxon>Gammaproteobacteria</taxon>
        <taxon>Alteromonadales</taxon>
        <taxon>Alteromonadaceae</taxon>
        <taxon>Fluctibacter</taxon>
    </lineage>
</organism>
<dbReference type="Proteomes" id="UP001652504">
    <property type="component" value="Unassembled WGS sequence"/>
</dbReference>
<dbReference type="Pfam" id="PF00107">
    <property type="entry name" value="ADH_zinc_N"/>
    <property type="match status" value="1"/>
</dbReference>
<sequence>MRFISYEEGAAPSAMSIAEMAKPEIKDHQVLIQVKAFGVNRADTLQRQGKYPSPEGESDILGLEVAGVIEDIGNDVTQFSIGDPVFGLVPGGGYGEFVAVDASHVMRKPDSLGFTDAAGVAEVFLTAFQSLVWHLNVEQGDNILIHAGASGVGLAAIQIANVIGANIAVTASSADKLSICKENGAHILINYEQEDFVEVVREQLGGVDHVLDFVGGEYLNKNLKVLNQDGHIVYLAMLAGRHTSLDMALLLGKRATITGSTLRNQSDEYKTELIEDFSLMVLPLLKNGKVRPNIDAIYPATDIATTHQRLESNDTMGKLIVTW</sequence>
<evidence type="ECO:0000256" key="1">
    <source>
        <dbReference type="ARBA" id="ARBA00022857"/>
    </source>
</evidence>
<evidence type="ECO:0000259" key="3">
    <source>
        <dbReference type="SMART" id="SM00829"/>
    </source>
</evidence>
<keyword evidence="5" id="KW-1185">Reference proteome</keyword>
<dbReference type="CDD" id="cd05276">
    <property type="entry name" value="p53_inducible_oxidoreductase"/>
    <property type="match status" value="1"/>
</dbReference>
<dbReference type="InterPro" id="IPR036291">
    <property type="entry name" value="NAD(P)-bd_dom_sf"/>
</dbReference>
<dbReference type="SUPFAM" id="SSF51735">
    <property type="entry name" value="NAD(P)-binding Rossmann-fold domains"/>
    <property type="match status" value="1"/>
</dbReference>
<name>A0ABT3A5T9_9ALTE</name>
<dbReference type="InterPro" id="IPR014189">
    <property type="entry name" value="Quinone_OxRdtase_PIG3"/>
</dbReference>
<gene>
    <name evidence="4" type="ORF">OE749_04765</name>
</gene>
<keyword evidence="2" id="KW-0560">Oxidoreductase</keyword>
<evidence type="ECO:0000313" key="4">
    <source>
        <dbReference type="EMBL" id="MCV2884003.1"/>
    </source>
</evidence>
<evidence type="ECO:0000313" key="5">
    <source>
        <dbReference type="Proteomes" id="UP001652504"/>
    </source>
</evidence>
<reference evidence="4 5" key="1">
    <citation type="submission" date="2022-10" db="EMBL/GenBank/DDBJ databases">
        <title>Aestuariibacter sp. AA17 isolated from Montipora capitata coral fragment.</title>
        <authorList>
            <person name="Emsley S.A."/>
            <person name="Pfannmuller K.M."/>
            <person name="Loughran R.M."/>
            <person name="Shlafstein M."/>
            <person name="Papke E."/>
            <person name="Saw J.H."/>
            <person name="Ushijima B."/>
            <person name="Videau P."/>
        </authorList>
    </citation>
    <scope>NUCLEOTIDE SEQUENCE [LARGE SCALE GENOMIC DNA]</scope>
    <source>
        <strain evidence="4 5">AA17</strain>
    </source>
</reference>
<dbReference type="Gene3D" id="3.40.50.720">
    <property type="entry name" value="NAD(P)-binding Rossmann-like Domain"/>
    <property type="match status" value="1"/>
</dbReference>
<dbReference type="PANTHER" id="PTHR48106">
    <property type="entry name" value="QUINONE OXIDOREDUCTASE PIG3-RELATED"/>
    <property type="match status" value="1"/>
</dbReference>
<proteinExistence type="predicted"/>
<dbReference type="NCBIfam" id="TIGR02824">
    <property type="entry name" value="quinone_pig3"/>
    <property type="match status" value="1"/>
</dbReference>
<dbReference type="InterPro" id="IPR011032">
    <property type="entry name" value="GroES-like_sf"/>
</dbReference>
<dbReference type="EMBL" id="JAOWKX010000002">
    <property type="protein sequence ID" value="MCV2884003.1"/>
    <property type="molecule type" value="Genomic_DNA"/>
</dbReference>
<dbReference type="SUPFAM" id="SSF50129">
    <property type="entry name" value="GroES-like"/>
    <property type="match status" value="1"/>
</dbReference>
<keyword evidence="1" id="KW-0521">NADP</keyword>
<comment type="caution">
    <text evidence="4">The sequence shown here is derived from an EMBL/GenBank/DDBJ whole genome shotgun (WGS) entry which is preliminary data.</text>
</comment>